<feature type="transmembrane region" description="Helical" evidence="5">
    <location>
        <begin position="6"/>
        <end position="28"/>
    </location>
</feature>
<feature type="domain" description="Mechanosensitive ion channel MscS" evidence="6">
    <location>
        <begin position="181"/>
        <end position="226"/>
    </location>
</feature>
<evidence type="ECO:0000259" key="6">
    <source>
        <dbReference type="Pfam" id="PF00924"/>
    </source>
</evidence>
<evidence type="ECO:0000313" key="8">
    <source>
        <dbReference type="Proteomes" id="UP000195607"/>
    </source>
</evidence>
<accession>A0A1N5T8W3</accession>
<dbReference type="SUPFAM" id="SSF50182">
    <property type="entry name" value="Sm-like ribonucleoproteins"/>
    <property type="match status" value="1"/>
</dbReference>
<protein>
    <submittedName>
        <fullName evidence="7">Small-conductance mechanosensitive channel</fullName>
    </submittedName>
</protein>
<name>A0A1N5T8W3_9ARCH</name>
<sequence>MKSQTNLMYSFSFFLLFGFLLDVLNLPYLVKKAQLFYLAAYYSVEIFPIYLRYELSKYGTILQVIISLAIALVLIFQIRKMMRLRSSIRGNTLRYVFINYVINIIAYFIIFVVILSALGINIDSLLTSSILLAALIALAGQSLIGNILGGIMMEISKPFKPGDNVWIFPWSSSSSLMGLQLAVFFQKYYSKDVLYVQGIRGKVIDITMNYTKILADDGETINVPNAVVALGAFQLGPKSGSFAIRYEVPKHVTPDELRKNVFEVTESMGIEKKDQRFLVDETTLNTYLIMIEFPKLRDQNLRTRIFDNLRLRLEPMRIFPVSDRNR</sequence>
<dbReference type="Gene3D" id="2.30.30.60">
    <property type="match status" value="1"/>
</dbReference>
<feature type="transmembrane region" description="Helical" evidence="5">
    <location>
        <begin position="59"/>
        <end position="76"/>
    </location>
</feature>
<evidence type="ECO:0000256" key="2">
    <source>
        <dbReference type="ARBA" id="ARBA00022692"/>
    </source>
</evidence>
<dbReference type="EMBL" id="LT671858">
    <property type="protein sequence ID" value="SIM44425.1"/>
    <property type="molecule type" value="Genomic_DNA"/>
</dbReference>
<proteinExistence type="predicted"/>
<dbReference type="InterPro" id="IPR023408">
    <property type="entry name" value="MscS_beta-dom_sf"/>
</dbReference>
<evidence type="ECO:0000256" key="1">
    <source>
        <dbReference type="ARBA" id="ARBA00004370"/>
    </source>
</evidence>
<dbReference type="RefSeq" id="WP_148689574.1">
    <property type="nucleotide sequence ID" value="NZ_LT671858.1"/>
</dbReference>
<feature type="transmembrane region" description="Helical" evidence="5">
    <location>
        <begin position="130"/>
        <end position="153"/>
    </location>
</feature>
<organism evidence="7 8">
    <name type="scientific">Cuniculiplasma divulgatum</name>
    <dbReference type="NCBI Taxonomy" id="1673428"/>
    <lineage>
        <taxon>Archaea</taxon>
        <taxon>Methanobacteriati</taxon>
        <taxon>Thermoplasmatota</taxon>
        <taxon>Thermoplasmata</taxon>
        <taxon>Thermoplasmatales</taxon>
        <taxon>Cuniculiplasmataceae</taxon>
        <taxon>Cuniculiplasma</taxon>
    </lineage>
</organism>
<dbReference type="InterPro" id="IPR006685">
    <property type="entry name" value="MscS_channel_2nd"/>
</dbReference>
<gene>
    <name evidence="7" type="ORF">CSP5_0491</name>
</gene>
<dbReference type="GO" id="GO:0008381">
    <property type="term" value="F:mechanosensitive monoatomic ion channel activity"/>
    <property type="evidence" value="ECO:0007669"/>
    <property type="project" value="InterPro"/>
</dbReference>
<dbReference type="AlphaFoldDB" id="A0A1N5T8W3"/>
<feature type="transmembrane region" description="Helical" evidence="5">
    <location>
        <begin position="97"/>
        <end position="118"/>
    </location>
</feature>
<comment type="subcellular location">
    <subcellularLocation>
        <location evidence="1">Membrane</location>
    </subcellularLocation>
</comment>
<evidence type="ECO:0000256" key="4">
    <source>
        <dbReference type="ARBA" id="ARBA00023136"/>
    </source>
</evidence>
<dbReference type="PANTHER" id="PTHR30221:SF1">
    <property type="entry name" value="SMALL-CONDUCTANCE MECHANOSENSITIVE CHANNEL"/>
    <property type="match status" value="1"/>
</dbReference>
<dbReference type="Pfam" id="PF00924">
    <property type="entry name" value="MS_channel_2nd"/>
    <property type="match status" value="1"/>
</dbReference>
<dbReference type="InterPro" id="IPR045275">
    <property type="entry name" value="MscS_archaea/bacteria_type"/>
</dbReference>
<dbReference type="InterPro" id="IPR010920">
    <property type="entry name" value="LSM_dom_sf"/>
</dbReference>
<dbReference type="GO" id="GO:0016020">
    <property type="term" value="C:membrane"/>
    <property type="evidence" value="ECO:0007669"/>
    <property type="project" value="UniProtKB-SubCell"/>
</dbReference>
<keyword evidence="4 5" id="KW-0472">Membrane</keyword>
<reference evidence="7 8" key="1">
    <citation type="submission" date="2016-04" db="EMBL/GenBank/DDBJ databases">
        <authorList>
            <person name="Evans L.H."/>
            <person name="Alamgir A."/>
            <person name="Owens N."/>
            <person name="Weber N.D."/>
            <person name="Virtaneva K."/>
            <person name="Barbian K."/>
            <person name="Babar A."/>
            <person name="Rosenke K."/>
        </authorList>
    </citation>
    <scope>NUCLEOTIDE SEQUENCE [LARGE SCALE GENOMIC DNA]</scope>
    <source>
        <strain evidence="8">S5(T) (JCM 30642 \VKM B-2941)</strain>
    </source>
</reference>
<keyword evidence="3 5" id="KW-1133">Transmembrane helix</keyword>
<evidence type="ECO:0000256" key="5">
    <source>
        <dbReference type="SAM" id="Phobius"/>
    </source>
</evidence>
<dbReference type="PANTHER" id="PTHR30221">
    <property type="entry name" value="SMALL-CONDUCTANCE MECHANOSENSITIVE CHANNEL"/>
    <property type="match status" value="1"/>
</dbReference>
<keyword evidence="2 5" id="KW-0812">Transmembrane</keyword>
<evidence type="ECO:0000256" key="3">
    <source>
        <dbReference type="ARBA" id="ARBA00022989"/>
    </source>
</evidence>
<dbReference type="GeneID" id="41587792"/>
<evidence type="ECO:0000313" key="7">
    <source>
        <dbReference type="EMBL" id="SIM44425.1"/>
    </source>
</evidence>
<dbReference type="Gene3D" id="1.10.287.1260">
    <property type="match status" value="1"/>
</dbReference>
<dbReference type="Proteomes" id="UP000195607">
    <property type="component" value="Chromosome I"/>
</dbReference>